<feature type="transmembrane region" description="Helical" evidence="6">
    <location>
        <begin position="116"/>
        <end position="135"/>
    </location>
</feature>
<feature type="domain" description="Methylamine utilisation protein MauE" evidence="8">
    <location>
        <begin position="114"/>
        <end position="239"/>
    </location>
</feature>
<dbReference type="OrthoDB" id="527973at2"/>
<keyword evidence="4 6" id="KW-1133">Transmembrane helix</keyword>
<dbReference type="Pfam" id="PF07291">
    <property type="entry name" value="MauE"/>
    <property type="match status" value="1"/>
</dbReference>
<comment type="subcellular location">
    <subcellularLocation>
        <location evidence="1">Membrane</location>
        <topology evidence="1">Multi-pass membrane protein</topology>
    </subcellularLocation>
</comment>
<dbReference type="GO" id="GO:0016020">
    <property type="term" value="C:membrane"/>
    <property type="evidence" value="ECO:0007669"/>
    <property type="project" value="UniProtKB-SubCell"/>
</dbReference>
<keyword evidence="10" id="KW-1185">Reference proteome</keyword>
<evidence type="ECO:0000256" key="2">
    <source>
        <dbReference type="ARBA" id="ARBA00022692"/>
    </source>
</evidence>
<dbReference type="InterPro" id="IPR017969">
    <property type="entry name" value="Heavy-metal-associated_CS"/>
</dbReference>
<gene>
    <name evidence="9" type="ORF">BGE01nite_51060</name>
</gene>
<protein>
    <submittedName>
        <fullName evidence="9">Uncharacterized protein</fullName>
    </submittedName>
</protein>
<evidence type="ECO:0000256" key="6">
    <source>
        <dbReference type="SAM" id="Phobius"/>
    </source>
</evidence>
<evidence type="ECO:0000256" key="1">
    <source>
        <dbReference type="ARBA" id="ARBA00004141"/>
    </source>
</evidence>
<dbReference type="GO" id="GO:0046872">
    <property type="term" value="F:metal ion binding"/>
    <property type="evidence" value="ECO:0007669"/>
    <property type="project" value="UniProtKB-KW"/>
</dbReference>
<keyword evidence="2 6" id="KW-0812">Transmembrane</keyword>
<evidence type="ECO:0000259" key="7">
    <source>
        <dbReference type="Pfam" id="PF00403"/>
    </source>
</evidence>
<organism evidence="9 10">
    <name type="scientific">Brevifollis gellanilyticus</name>
    <dbReference type="NCBI Taxonomy" id="748831"/>
    <lineage>
        <taxon>Bacteria</taxon>
        <taxon>Pseudomonadati</taxon>
        <taxon>Verrucomicrobiota</taxon>
        <taxon>Verrucomicrobiia</taxon>
        <taxon>Verrucomicrobiales</taxon>
        <taxon>Verrucomicrobiaceae</taxon>
    </lineage>
</organism>
<dbReference type="SUPFAM" id="SSF55008">
    <property type="entry name" value="HMA, heavy metal-associated domain"/>
    <property type="match status" value="1"/>
</dbReference>
<evidence type="ECO:0000313" key="9">
    <source>
        <dbReference type="EMBL" id="GEP45815.1"/>
    </source>
</evidence>
<dbReference type="PROSITE" id="PS01047">
    <property type="entry name" value="HMA_1"/>
    <property type="match status" value="1"/>
</dbReference>
<reference evidence="9 10" key="1">
    <citation type="submission" date="2019-07" db="EMBL/GenBank/DDBJ databases">
        <title>Whole genome shotgun sequence of Brevifollis gellanilyticus NBRC 108608.</title>
        <authorList>
            <person name="Hosoyama A."/>
            <person name="Uohara A."/>
            <person name="Ohji S."/>
            <person name="Ichikawa N."/>
        </authorList>
    </citation>
    <scope>NUCLEOTIDE SEQUENCE [LARGE SCALE GENOMIC DNA]</scope>
    <source>
        <strain evidence="9 10">NBRC 108608</strain>
    </source>
</reference>
<dbReference type="InterPro" id="IPR036163">
    <property type="entry name" value="HMA_dom_sf"/>
</dbReference>
<sequence>MTLPQTFPLTGMSCGSCVGKVTKRLQEHPDIAEAEVTLQPPQMRIQTRAALSEADINEWLKPLGKYRVPVTEQASSPDDLPKKDAQTYRPLIILLAYLLLVITAASIMHGGFELSMAMRLFMGGFFVAFSFFKMLDLRGFSDAYRSYDLVAKAVPAYGFVYPFIELGLGLGYIADWQPFWINLTTIVVMGVSLIGVLKAVMSKQAIRCACLGTVFNLPMSTVTIVEDGLMIGMAIVALVLPH</sequence>
<dbReference type="AlphaFoldDB" id="A0A512MGF7"/>
<evidence type="ECO:0000256" key="5">
    <source>
        <dbReference type="ARBA" id="ARBA00023136"/>
    </source>
</evidence>
<feature type="domain" description="HMA" evidence="7">
    <location>
        <begin position="10"/>
        <end position="65"/>
    </location>
</feature>
<keyword evidence="3" id="KW-0479">Metal-binding</keyword>
<dbReference type="Proteomes" id="UP000321577">
    <property type="component" value="Unassembled WGS sequence"/>
</dbReference>
<dbReference type="Pfam" id="PF00403">
    <property type="entry name" value="HMA"/>
    <property type="match status" value="1"/>
</dbReference>
<dbReference type="CDD" id="cd00371">
    <property type="entry name" value="HMA"/>
    <property type="match status" value="1"/>
</dbReference>
<dbReference type="InterPro" id="IPR006121">
    <property type="entry name" value="HMA_dom"/>
</dbReference>
<keyword evidence="5 6" id="KW-0472">Membrane</keyword>
<evidence type="ECO:0000256" key="3">
    <source>
        <dbReference type="ARBA" id="ARBA00022723"/>
    </source>
</evidence>
<comment type="caution">
    <text evidence="9">The sequence shown here is derived from an EMBL/GenBank/DDBJ whole genome shotgun (WGS) entry which is preliminary data.</text>
</comment>
<dbReference type="GO" id="GO:0030416">
    <property type="term" value="P:methylamine metabolic process"/>
    <property type="evidence" value="ECO:0007669"/>
    <property type="project" value="InterPro"/>
</dbReference>
<feature type="transmembrane region" description="Helical" evidence="6">
    <location>
        <begin position="213"/>
        <end position="240"/>
    </location>
</feature>
<evidence type="ECO:0000256" key="4">
    <source>
        <dbReference type="ARBA" id="ARBA00022989"/>
    </source>
</evidence>
<evidence type="ECO:0000259" key="8">
    <source>
        <dbReference type="Pfam" id="PF07291"/>
    </source>
</evidence>
<proteinExistence type="predicted"/>
<dbReference type="Gene3D" id="3.30.70.100">
    <property type="match status" value="1"/>
</dbReference>
<feature type="transmembrane region" description="Helical" evidence="6">
    <location>
        <begin position="91"/>
        <end position="110"/>
    </location>
</feature>
<dbReference type="EMBL" id="BKAG01000059">
    <property type="protein sequence ID" value="GEP45815.1"/>
    <property type="molecule type" value="Genomic_DNA"/>
</dbReference>
<name>A0A512MGF7_9BACT</name>
<accession>A0A512MGF7</accession>
<feature type="transmembrane region" description="Helical" evidence="6">
    <location>
        <begin position="180"/>
        <end position="201"/>
    </location>
</feature>
<dbReference type="InterPro" id="IPR009908">
    <property type="entry name" value="Methylamine_util_MauE"/>
</dbReference>
<dbReference type="RefSeq" id="WP_146855063.1">
    <property type="nucleotide sequence ID" value="NZ_BKAG01000059.1"/>
</dbReference>
<evidence type="ECO:0000313" key="10">
    <source>
        <dbReference type="Proteomes" id="UP000321577"/>
    </source>
</evidence>
<feature type="transmembrane region" description="Helical" evidence="6">
    <location>
        <begin position="156"/>
        <end position="174"/>
    </location>
</feature>